<dbReference type="STRING" id="2045.KR76_06665"/>
<evidence type="ECO:0000313" key="1">
    <source>
        <dbReference type="EMBL" id="AIY16528.1"/>
    </source>
</evidence>
<gene>
    <name evidence="1" type="ORF">KR76_06665</name>
</gene>
<organism evidence="1 2">
    <name type="scientific">Nocardioides simplex</name>
    <name type="common">Arthrobacter simplex</name>
    <dbReference type="NCBI Taxonomy" id="2045"/>
    <lineage>
        <taxon>Bacteria</taxon>
        <taxon>Bacillati</taxon>
        <taxon>Actinomycetota</taxon>
        <taxon>Actinomycetes</taxon>
        <taxon>Propionibacteriales</taxon>
        <taxon>Nocardioidaceae</taxon>
        <taxon>Pimelobacter</taxon>
    </lineage>
</organism>
<protein>
    <submittedName>
        <fullName evidence="1">Beta-glucanase (Endo-beta-1,3-1,4 glucanase) (1,3-1,4-beta-D-glucan 4-glucanohydrolase) (Lichenase)</fullName>
        <ecNumber evidence="1">3.2.1.73</ecNumber>
    </submittedName>
</protein>
<dbReference type="PANTHER" id="PTHR10963:SF60">
    <property type="entry name" value="GRAM-NEGATIVE BACTERIA-BINDING PROTEIN 1-RELATED"/>
    <property type="match status" value="1"/>
</dbReference>
<dbReference type="Pfam" id="PF00722">
    <property type="entry name" value="Glyco_hydro_16"/>
    <property type="match status" value="1"/>
</dbReference>
<dbReference type="InterPro" id="IPR050546">
    <property type="entry name" value="Glycosyl_Hydrlase_16"/>
</dbReference>
<dbReference type="GO" id="GO:0042972">
    <property type="term" value="F:licheninase activity"/>
    <property type="evidence" value="ECO:0007669"/>
    <property type="project" value="UniProtKB-EC"/>
</dbReference>
<dbReference type="OrthoDB" id="3250776at2"/>
<dbReference type="GeneID" id="96608620"/>
<name>A0A0A1DJ21_NOCSI</name>
<dbReference type="Gene3D" id="2.60.120.200">
    <property type="match status" value="1"/>
</dbReference>
<dbReference type="eggNOG" id="COG2273">
    <property type="taxonomic scope" value="Bacteria"/>
</dbReference>
<dbReference type="Proteomes" id="UP000030300">
    <property type="component" value="Chromosome"/>
</dbReference>
<reference evidence="1 2" key="1">
    <citation type="journal article" date="2015" name="Genome Announc.">
        <title>Complete Genome Sequence of Steroid-Transforming Nocardioides simplex VKM Ac-2033D.</title>
        <authorList>
            <person name="Shtratnikova V.Y."/>
            <person name="Schelkunov M.I."/>
            <person name="Pekov Y.A."/>
            <person name="Fokina V.V."/>
            <person name="Logacheva M.D."/>
            <person name="Sokolov S.L."/>
            <person name="Bragin E.Y."/>
            <person name="Ashapkin V.V."/>
            <person name="Donova M.V."/>
        </authorList>
    </citation>
    <scope>NUCLEOTIDE SEQUENCE [LARGE SCALE GENOMIC DNA]</scope>
    <source>
        <strain evidence="1 2">VKM Ac-2033D</strain>
    </source>
</reference>
<sequence>MGGLKAVLTALICMGALAAPVTAETASAAPERAERPVLTKPVARSSTVVFSGRTRARAVVRLQERRHASWATVAQRRATKKGAFKIVVARPATARTYRVKAAGRVSQKRQVTPVVAPAAPAAPAPVDTCGSRPKRAEGGYYACSFYDDFDGDTLDRSKWMVQQTAFSGMYGGSKGCYVDNDRTVQVRGGLLRLTSTILPTEFLCRSPYGSFTTNAEVSTVATRSKFTQTYGRFEARLKLPAESGIPGSHSAFWLYPQDQAYGRWPGSGEVDIAEWFSGLPANVYPSVHYAGEDTRLSSGYNCKMPTASTAFHNYAVEWTPKVMRFYYDGRLCYSHSWKPTGMTGAQPFDKPFYMILTQVWGLAWNTRTAKMPDTSTLTVDWVKAWS</sequence>
<dbReference type="EC" id="3.2.1.73" evidence="1"/>
<dbReference type="InterPro" id="IPR000757">
    <property type="entry name" value="Beta-glucanase-like"/>
</dbReference>
<dbReference type="CDD" id="cd08023">
    <property type="entry name" value="GH16_laminarinase_like"/>
    <property type="match status" value="1"/>
</dbReference>
<dbReference type="EMBL" id="CP009896">
    <property type="protein sequence ID" value="AIY16528.1"/>
    <property type="molecule type" value="Genomic_DNA"/>
</dbReference>
<dbReference type="SUPFAM" id="SSF49899">
    <property type="entry name" value="Concanavalin A-like lectins/glucanases"/>
    <property type="match status" value="1"/>
</dbReference>
<dbReference type="RefSeq" id="WP_038677343.1">
    <property type="nucleotide sequence ID" value="NZ_BJMC01000001.1"/>
</dbReference>
<dbReference type="PROSITE" id="PS51762">
    <property type="entry name" value="GH16_2"/>
    <property type="match status" value="1"/>
</dbReference>
<accession>A0A0A1DJ21</accession>
<dbReference type="GO" id="GO:0005975">
    <property type="term" value="P:carbohydrate metabolic process"/>
    <property type="evidence" value="ECO:0007669"/>
    <property type="project" value="InterPro"/>
</dbReference>
<evidence type="ECO:0000313" key="2">
    <source>
        <dbReference type="Proteomes" id="UP000030300"/>
    </source>
</evidence>
<dbReference type="InterPro" id="IPR013320">
    <property type="entry name" value="ConA-like_dom_sf"/>
</dbReference>
<keyword evidence="1" id="KW-0378">Hydrolase</keyword>
<keyword evidence="1" id="KW-0326">Glycosidase</keyword>
<proteinExistence type="predicted"/>
<dbReference type="AlphaFoldDB" id="A0A0A1DJ21"/>
<dbReference type="KEGG" id="psim:KR76_06665"/>
<keyword evidence="2" id="KW-1185">Reference proteome</keyword>
<dbReference type="PANTHER" id="PTHR10963">
    <property type="entry name" value="GLYCOSYL HYDROLASE-RELATED"/>
    <property type="match status" value="1"/>
</dbReference>
<dbReference type="HOGENOM" id="CLU_697975_0_0_11"/>